<evidence type="ECO:0000256" key="2">
    <source>
        <dbReference type="ARBA" id="ARBA00022448"/>
    </source>
</evidence>
<dbReference type="GO" id="GO:1990429">
    <property type="term" value="C:peroxisomal importomer complex"/>
    <property type="evidence" value="ECO:0007669"/>
    <property type="project" value="TreeGrafter"/>
</dbReference>
<feature type="compositionally biased region" description="Low complexity" evidence="11">
    <location>
        <begin position="52"/>
        <end position="71"/>
    </location>
</feature>
<feature type="compositionally biased region" description="Basic and acidic residues" evidence="11">
    <location>
        <begin position="329"/>
        <end position="342"/>
    </location>
</feature>
<keyword evidence="4" id="KW-0811">Translocation</keyword>
<evidence type="ECO:0000256" key="4">
    <source>
        <dbReference type="ARBA" id="ARBA00023010"/>
    </source>
</evidence>
<evidence type="ECO:0000256" key="1">
    <source>
        <dbReference type="ARBA" id="ARBA00005443"/>
    </source>
</evidence>
<feature type="region of interest" description="Disordered" evidence="11">
    <location>
        <begin position="45"/>
        <end position="82"/>
    </location>
</feature>
<gene>
    <name evidence="13" type="ORF">FOB60_000386</name>
</gene>
<dbReference type="EMBL" id="JABWAB010000001">
    <property type="protein sequence ID" value="KAF6058804.1"/>
    <property type="molecule type" value="Genomic_DNA"/>
</dbReference>
<dbReference type="Proteomes" id="UP000590412">
    <property type="component" value="Unassembled WGS sequence"/>
</dbReference>
<keyword evidence="3 10" id="KW-0653">Protein transport</keyword>
<reference evidence="13" key="1">
    <citation type="submission" date="2020-03" db="EMBL/GenBank/DDBJ databases">
        <title>FDA dAtabase for Regulatory Grade micrObial Sequences (FDA-ARGOS): Supporting development and validation of Infectious Disease Dx tests.</title>
        <authorList>
            <person name="Campos J."/>
            <person name="Goldberg B."/>
            <person name="Tallon L."/>
            <person name="Sadzewicz L."/>
            <person name="Vavikolanu K."/>
            <person name="Mehta A."/>
            <person name="Aluvathingal J."/>
            <person name="Nadendla S."/>
            <person name="Nandy P."/>
            <person name="Geyer C."/>
            <person name="Yan Y."/>
            <person name="Sichtig H."/>
        </authorList>
    </citation>
    <scope>NUCLEOTIDE SEQUENCE [LARGE SCALE GENOMIC DNA]</scope>
    <source>
        <strain evidence="13">FDAARGOS_652</strain>
    </source>
</reference>
<comment type="subcellular location">
    <subcellularLocation>
        <location evidence="9 10">Peroxisome membrane</location>
    </subcellularLocation>
</comment>
<evidence type="ECO:0000256" key="11">
    <source>
        <dbReference type="SAM" id="MobiDB-lite"/>
    </source>
</evidence>
<evidence type="ECO:0000256" key="6">
    <source>
        <dbReference type="ARBA" id="ARBA00023140"/>
    </source>
</evidence>
<evidence type="ECO:0000256" key="8">
    <source>
        <dbReference type="ARBA" id="ARBA00029691"/>
    </source>
</evidence>
<sequence>MNDELINSAVSFLRDPNVASAALAKKVEFLESKGLNQEEIEEALKRVNESDSSATITPSTSNTTTSTTTNSQHASQPQPQLPIDYYNVAPPVPERSWKDYFIMASATVGVTYGLYQVVTKYLVPSIIPPSQSSIEQDKEVINEEFIKIDKILEQLTKEQEEIKAANEEKLKDIDTVIENINDFLARYNKDKFNFDDNLKLMRLEIDNLSNSIEKNMKLNKEDVNYELVGLKDELQSLKNLIQVRGASSSGSGGSSGAAGANGTSGNTGRNIAPVSSIPSASEILKRAKAKNETPPVATSSTTSSASTAEPPASAAQPTTKSSYSQTSKSKADDTANPKELGERSGGWSVGKVSSAGIPAWQMKHRETELKAESNEDANLASAIPAWQKEQAKSEAEIDNKIKSAGIPPWQLHSAANNKLDDKSEDKSSSGIPSWQSAASTTNV</sequence>
<proteinExistence type="inferred from homology"/>
<dbReference type="GO" id="GO:0005778">
    <property type="term" value="C:peroxisomal membrane"/>
    <property type="evidence" value="ECO:0007669"/>
    <property type="project" value="UniProtKB-SubCell"/>
</dbReference>
<feature type="compositionally biased region" description="Basic and acidic residues" evidence="11">
    <location>
        <begin position="418"/>
        <end position="427"/>
    </location>
</feature>
<feature type="compositionally biased region" description="Polar residues" evidence="11">
    <location>
        <begin position="430"/>
        <end position="443"/>
    </location>
</feature>
<keyword evidence="2 10" id="KW-0813">Transport</keyword>
<dbReference type="InterPro" id="IPR006785">
    <property type="entry name" value="Pex14_N"/>
</dbReference>
<comment type="similarity">
    <text evidence="1 10">Belongs to the peroxin-14 family.</text>
</comment>
<evidence type="ECO:0000256" key="5">
    <source>
        <dbReference type="ARBA" id="ARBA00023136"/>
    </source>
</evidence>
<feature type="compositionally biased region" description="Low complexity" evidence="11">
    <location>
        <begin position="293"/>
        <end position="328"/>
    </location>
</feature>
<accession>A0A8X7NN95</accession>
<evidence type="ECO:0000256" key="3">
    <source>
        <dbReference type="ARBA" id="ARBA00022927"/>
    </source>
</evidence>
<dbReference type="Pfam" id="PF04695">
    <property type="entry name" value="Pex14_N"/>
    <property type="match status" value="1"/>
</dbReference>
<organism evidence="13 14">
    <name type="scientific">Candida parapsilosis</name>
    <name type="common">Yeast</name>
    <dbReference type="NCBI Taxonomy" id="5480"/>
    <lineage>
        <taxon>Eukaryota</taxon>
        <taxon>Fungi</taxon>
        <taxon>Dikarya</taxon>
        <taxon>Ascomycota</taxon>
        <taxon>Saccharomycotina</taxon>
        <taxon>Pichiomycetes</taxon>
        <taxon>Debaryomycetaceae</taxon>
        <taxon>Candida/Lodderomyces clade</taxon>
        <taxon>Candida</taxon>
    </lineage>
</organism>
<feature type="compositionally biased region" description="Low complexity" evidence="11">
    <location>
        <begin position="257"/>
        <end position="268"/>
    </location>
</feature>
<dbReference type="GO" id="GO:0016560">
    <property type="term" value="P:protein import into peroxisome matrix, docking"/>
    <property type="evidence" value="ECO:0007669"/>
    <property type="project" value="UniProtKB-UniRule"/>
</dbReference>
<feature type="region of interest" description="Disordered" evidence="11">
    <location>
        <begin position="245"/>
        <end position="443"/>
    </location>
</feature>
<protein>
    <recommendedName>
        <fullName evidence="7 10">Peroxisomal membrane protein PEX14</fullName>
    </recommendedName>
    <alternativeName>
        <fullName evidence="8 10">Peroxin-14</fullName>
    </alternativeName>
</protein>
<evidence type="ECO:0000313" key="14">
    <source>
        <dbReference type="Proteomes" id="UP000590412"/>
    </source>
</evidence>
<dbReference type="OrthoDB" id="5549158at2759"/>
<comment type="caution">
    <text evidence="13">The sequence shown here is derived from an EMBL/GenBank/DDBJ whole genome shotgun (WGS) entry which is preliminary data.</text>
</comment>
<evidence type="ECO:0000256" key="10">
    <source>
        <dbReference type="RuleBase" id="RU367032"/>
    </source>
</evidence>
<feature type="compositionally biased region" description="Basic and acidic residues" evidence="11">
    <location>
        <begin position="389"/>
        <end position="401"/>
    </location>
</feature>
<keyword evidence="6 10" id="KW-0576">Peroxisome</keyword>
<feature type="domain" description="Peroxisome membrane anchor protein Pex14p N-terminal" evidence="12">
    <location>
        <begin position="2"/>
        <end position="46"/>
    </location>
</feature>
<dbReference type="Gene3D" id="1.10.10.10">
    <property type="entry name" value="Winged helix-like DNA-binding domain superfamily/Winged helix DNA-binding domain"/>
    <property type="match status" value="1"/>
</dbReference>
<evidence type="ECO:0000256" key="9">
    <source>
        <dbReference type="ARBA" id="ARBA00046271"/>
    </source>
</evidence>
<evidence type="ECO:0000256" key="7">
    <source>
        <dbReference type="ARBA" id="ARBA00029502"/>
    </source>
</evidence>
<dbReference type="InterPro" id="IPR036388">
    <property type="entry name" value="WH-like_DNA-bd_sf"/>
</dbReference>
<dbReference type="PANTHER" id="PTHR23058:SF0">
    <property type="entry name" value="PEROXISOMAL MEMBRANE PROTEIN PEX14"/>
    <property type="match status" value="1"/>
</dbReference>
<feature type="compositionally biased region" description="Basic and acidic residues" evidence="11">
    <location>
        <begin position="363"/>
        <end position="373"/>
    </location>
</feature>
<dbReference type="GO" id="GO:0005102">
    <property type="term" value="F:signaling receptor binding"/>
    <property type="evidence" value="ECO:0007669"/>
    <property type="project" value="TreeGrafter"/>
</dbReference>
<dbReference type="InterPro" id="IPR025655">
    <property type="entry name" value="PEX14"/>
</dbReference>
<comment type="function">
    <text evidence="10">Component of the PEX13-PEX14 docking complex, a translocon channel that specifically mediates the import of peroxisomal cargo proteins bound to PEX5 receptor. The PEX13-PEX14 docking complex forms a large import pore which can be opened to a diameter of about 9 nm. Mechanistically, PEX5 receptor along with cargo proteins associates with the PEX14 subunit of the PEX13-PEX14 docking complex in the cytosol, leading to the insertion of the receptor into the organelle membrane with the concomitant translocation of the cargo into the peroxisome matrix.</text>
</comment>
<dbReference type="PANTHER" id="PTHR23058">
    <property type="entry name" value="PEROXISOMAL MEMBRANE PROTEIN PEX14"/>
    <property type="match status" value="1"/>
</dbReference>
<dbReference type="AlphaFoldDB" id="A0A8X7NN95"/>
<evidence type="ECO:0000259" key="12">
    <source>
        <dbReference type="Pfam" id="PF04695"/>
    </source>
</evidence>
<keyword evidence="5 10" id="KW-0472">Membrane</keyword>
<name>A0A8X7NN95_CANPA</name>
<evidence type="ECO:0000313" key="13">
    <source>
        <dbReference type="EMBL" id="KAF6058804.1"/>
    </source>
</evidence>